<evidence type="ECO:0000313" key="1">
    <source>
        <dbReference type="EMBL" id="KAI5667830.1"/>
    </source>
</evidence>
<dbReference type="Proteomes" id="UP001060085">
    <property type="component" value="Linkage Group LG04"/>
</dbReference>
<evidence type="ECO:0000313" key="2">
    <source>
        <dbReference type="Proteomes" id="UP001060085"/>
    </source>
</evidence>
<protein>
    <submittedName>
        <fullName evidence="1">Uncharacterized protein</fullName>
    </submittedName>
</protein>
<sequence>MVKPTGSLTAGPFETSIVETYGIDTNCRCFKGSNTTVHCSSSDKRTSNSTKAVFSITLTKPIITTFGTYIEHSGMMRSEGHNNSGFEDELLVLKITKGKGNKRSRESARLQELTRSSEKPRLLKVEFRLVLAEYVDSVKFYDSSCVNKFNLIKRRGMIVESCYLEQSLIDHGLLELFVDAKFLIPLDLLKCIMNRAFFSDDVSIFELGEKPVNRKLDSDTKEGAEVQRQFLFNMPLHLAMKKNFMLTGDNFKRFNSESLVPKVMCYNFRLSFLLSKPPRSNFDIV</sequence>
<proteinExistence type="predicted"/>
<organism evidence="1 2">
    <name type="scientific">Catharanthus roseus</name>
    <name type="common">Madagascar periwinkle</name>
    <name type="synonym">Vinca rosea</name>
    <dbReference type="NCBI Taxonomy" id="4058"/>
    <lineage>
        <taxon>Eukaryota</taxon>
        <taxon>Viridiplantae</taxon>
        <taxon>Streptophyta</taxon>
        <taxon>Embryophyta</taxon>
        <taxon>Tracheophyta</taxon>
        <taxon>Spermatophyta</taxon>
        <taxon>Magnoliopsida</taxon>
        <taxon>eudicotyledons</taxon>
        <taxon>Gunneridae</taxon>
        <taxon>Pentapetalae</taxon>
        <taxon>asterids</taxon>
        <taxon>lamiids</taxon>
        <taxon>Gentianales</taxon>
        <taxon>Apocynaceae</taxon>
        <taxon>Rauvolfioideae</taxon>
        <taxon>Vinceae</taxon>
        <taxon>Catharanthinae</taxon>
        <taxon>Catharanthus</taxon>
    </lineage>
</organism>
<name>A0ACC0B5B4_CATRO</name>
<comment type="caution">
    <text evidence="1">The sequence shown here is derived from an EMBL/GenBank/DDBJ whole genome shotgun (WGS) entry which is preliminary data.</text>
</comment>
<gene>
    <name evidence="1" type="ORF">M9H77_17683</name>
</gene>
<accession>A0ACC0B5B4</accession>
<keyword evidence="2" id="KW-1185">Reference proteome</keyword>
<dbReference type="EMBL" id="CM044704">
    <property type="protein sequence ID" value="KAI5667830.1"/>
    <property type="molecule type" value="Genomic_DNA"/>
</dbReference>
<reference evidence="2" key="1">
    <citation type="journal article" date="2023" name="Nat. Plants">
        <title>Single-cell RNA sequencing provides a high-resolution roadmap for understanding the multicellular compartmentation of specialized metabolism.</title>
        <authorList>
            <person name="Sun S."/>
            <person name="Shen X."/>
            <person name="Li Y."/>
            <person name="Li Y."/>
            <person name="Wang S."/>
            <person name="Li R."/>
            <person name="Zhang H."/>
            <person name="Shen G."/>
            <person name="Guo B."/>
            <person name="Wei J."/>
            <person name="Xu J."/>
            <person name="St-Pierre B."/>
            <person name="Chen S."/>
            <person name="Sun C."/>
        </authorList>
    </citation>
    <scope>NUCLEOTIDE SEQUENCE [LARGE SCALE GENOMIC DNA]</scope>
</reference>